<dbReference type="PROSITE" id="PS50071">
    <property type="entry name" value="HOMEOBOX_2"/>
    <property type="match status" value="1"/>
</dbReference>
<evidence type="ECO:0000256" key="11">
    <source>
        <dbReference type="SAM" id="MobiDB-lite"/>
    </source>
</evidence>
<dbReference type="Gene3D" id="1.10.10.60">
    <property type="entry name" value="Homeodomain-like"/>
    <property type="match status" value="1"/>
</dbReference>
<evidence type="ECO:0000256" key="7">
    <source>
        <dbReference type="ARBA" id="ARBA00023163"/>
    </source>
</evidence>
<dbReference type="PANTHER" id="PTHR46092:SF1">
    <property type="entry name" value="HOMEOBOX PROTEIN HOX-C11"/>
    <property type="match status" value="1"/>
</dbReference>
<keyword evidence="8 9" id="KW-0539">Nucleus</keyword>
<feature type="domain" description="Homeobox" evidence="12">
    <location>
        <begin position="211"/>
        <end position="271"/>
    </location>
</feature>
<dbReference type="GO" id="GO:0005654">
    <property type="term" value="C:nucleoplasm"/>
    <property type="evidence" value="ECO:0007669"/>
    <property type="project" value="UniProtKB-ARBA"/>
</dbReference>
<comment type="similarity">
    <text evidence="2">Belongs to the Abd-B homeobox family.</text>
</comment>
<evidence type="ECO:0000256" key="1">
    <source>
        <dbReference type="ARBA" id="ARBA00004123"/>
    </source>
</evidence>
<evidence type="ECO:0000313" key="13">
    <source>
        <dbReference type="EMBL" id="KAJ1159791.1"/>
    </source>
</evidence>
<keyword evidence="3" id="KW-0217">Developmental protein</keyword>
<feature type="compositionally biased region" description="Low complexity" evidence="11">
    <location>
        <begin position="187"/>
        <end position="197"/>
    </location>
</feature>
<dbReference type="SUPFAM" id="SSF46689">
    <property type="entry name" value="Homeodomain-like"/>
    <property type="match status" value="1"/>
</dbReference>
<gene>
    <name evidence="13" type="ORF">NDU88_000296</name>
</gene>
<dbReference type="InterPro" id="IPR021918">
    <property type="entry name" value="DUF3528"/>
</dbReference>
<dbReference type="SMART" id="SM00389">
    <property type="entry name" value="HOX"/>
    <property type="match status" value="1"/>
</dbReference>
<dbReference type="InterPro" id="IPR020479">
    <property type="entry name" value="HD_metazoa"/>
</dbReference>
<evidence type="ECO:0000256" key="10">
    <source>
        <dbReference type="RuleBase" id="RU000682"/>
    </source>
</evidence>
<feature type="region of interest" description="Disordered" evidence="11">
    <location>
        <begin position="112"/>
        <end position="135"/>
    </location>
</feature>
<dbReference type="InterPro" id="IPR017970">
    <property type="entry name" value="Homeobox_CS"/>
</dbReference>
<evidence type="ECO:0000256" key="8">
    <source>
        <dbReference type="ARBA" id="ARBA00023242"/>
    </source>
</evidence>
<keyword evidence="7" id="KW-0804">Transcription</keyword>
<proteinExistence type="inferred from homology"/>
<keyword evidence="4" id="KW-0805">Transcription regulation</keyword>
<feature type="DNA-binding region" description="Homeobox" evidence="9">
    <location>
        <begin position="213"/>
        <end position="272"/>
    </location>
</feature>
<dbReference type="FunFam" id="1.10.10.60:FF:000166">
    <property type="entry name" value="homeobox protein Hox-C11"/>
    <property type="match status" value="1"/>
</dbReference>
<keyword evidence="14" id="KW-1185">Reference proteome</keyword>
<comment type="caution">
    <text evidence="13">The sequence shown here is derived from an EMBL/GenBank/DDBJ whole genome shotgun (WGS) entry which is preliminary data.</text>
</comment>
<comment type="subcellular location">
    <subcellularLocation>
        <location evidence="1 9 10">Nucleus</location>
    </subcellularLocation>
</comment>
<dbReference type="CDD" id="cd00086">
    <property type="entry name" value="homeodomain"/>
    <property type="match status" value="1"/>
</dbReference>
<keyword evidence="5 9" id="KW-0238">DNA-binding</keyword>
<protein>
    <recommendedName>
        <fullName evidence="12">Homeobox domain-containing protein</fullName>
    </recommendedName>
</protein>
<evidence type="ECO:0000256" key="4">
    <source>
        <dbReference type="ARBA" id="ARBA00023015"/>
    </source>
</evidence>
<dbReference type="Pfam" id="PF12045">
    <property type="entry name" value="DUF3528"/>
    <property type="match status" value="1"/>
</dbReference>
<sequence length="285" mass="31870">MFNSVNLSNFCSQPRKERSAEYGERSGLYLPSCTYYVPEFSGVPSFLPQAPSRQISYPYSTGLPQPGREVPYGLDPGSKWHPRSGYAPCYPAAEELLPPSGVGEVLLKSEGVYGAPHHPHHPHHHHHPPGGAFYKNSVLPQGFDRFFDNAYCGGPDPPAADEDCAPKAADPPQPAAAPDPEDEEDPSNPGSSASPSPAHKDGSKGSASSAPRTRKKRCPYSKFQIRELEREFFFNVYINKEKRLQLSRMLNLTDRQVKIWFQNRRMKEKKLSRDRLQYFSGNPLL</sequence>
<dbReference type="InterPro" id="IPR001356">
    <property type="entry name" value="HD"/>
</dbReference>
<feature type="region of interest" description="Disordered" evidence="11">
    <location>
        <begin position="154"/>
        <end position="218"/>
    </location>
</feature>
<dbReference type="GO" id="GO:0000978">
    <property type="term" value="F:RNA polymerase II cis-regulatory region sequence-specific DNA binding"/>
    <property type="evidence" value="ECO:0007669"/>
    <property type="project" value="TreeGrafter"/>
</dbReference>
<keyword evidence="6 9" id="KW-0371">Homeobox</keyword>
<evidence type="ECO:0000256" key="2">
    <source>
        <dbReference type="ARBA" id="ARBA00006317"/>
    </source>
</evidence>
<dbReference type="EMBL" id="JANPWB010000008">
    <property type="protein sequence ID" value="KAJ1159791.1"/>
    <property type="molecule type" value="Genomic_DNA"/>
</dbReference>
<dbReference type="Proteomes" id="UP001066276">
    <property type="component" value="Chromosome 4_2"/>
</dbReference>
<organism evidence="13 14">
    <name type="scientific">Pleurodeles waltl</name>
    <name type="common">Iberian ribbed newt</name>
    <dbReference type="NCBI Taxonomy" id="8319"/>
    <lineage>
        <taxon>Eukaryota</taxon>
        <taxon>Metazoa</taxon>
        <taxon>Chordata</taxon>
        <taxon>Craniata</taxon>
        <taxon>Vertebrata</taxon>
        <taxon>Euteleostomi</taxon>
        <taxon>Amphibia</taxon>
        <taxon>Batrachia</taxon>
        <taxon>Caudata</taxon>
        <taxon>Salamandroidea</taxon>
        <taxon>Salamandridae</taxon>
        <taxon>Pleurodelinae</taxon>
        <taxon>Pleurodeles</taxon>
    </lineage>
</organism>
<name>A0AAV7S7C6_PLEWA</name>
<dbReference type="GO" id="GO:0000981">
    <property type="term" value="F:DNA-binding transcription factor activity, RNA polymerase II-specific"/>
    <property type="evidence" value="ECO:0007669"/>
    <property type="project" value="InterPro"/>
</dbReference>
<dbReference type="PRINTS" id="PR00024">
    <property type="entry name" value="HOMEOBOX"/>
</dbReference>
<feature type="compositionally biased region" description="Basic residues" evidence="11">
    <location>
        <begin position="117"/>
        <end position="128"/>
    </location>
</feature>
<evidence type="ECO:0000313" key="14">
    <source>
        <dbReference type="Proteomes" id="UP001066276"/>
    </source>
</evidence>
<accession>A0AAV7S7C6</accession>
<evidence type="ECO:0000256" key="9">
    <source>
        <dbReference type="PROSITE-ProRule" id="PRU00108"/>
    </source>
</evidence>
<dbReference type="PROSITE" id="PS00027">
    <property type="entry name" value="HOMEOBOX_1"/>
    <property type="match status" value="1"/>
</dbReference>
<reference evidence="13" key="1">
    <citation type="journal article" date="2022" name="bioRxiv">
        <title>Sequencing and chromosome-scale assembly of the giantPleurodeles waltlgenome.</title>
        <authorList>
            <person name="Brown T."/>
            <person name="Elewa A."/>
            <person name="Iarovenko S."/>
            <person name="Subramanian E."/>
            <person name="Araus A.J."/>
            <person name="Petzold A."/>
            <person name="Susuki M."/>
            <person name="Suzuki K.-i.T."/>
            <person name="Hayashi T."/>
            <person name="Toyoda A."/>
            <person name="Oliveira C."/>
            <person name="Osipova E."/>
            <person name="Leigh N.D."/>
            <person name="Simon A."/>
            <person name="Yun M.H."/>
        </authorList>
    </citation>
    <scope>NUCLEOTIDE SEQUENCE</scope>
    <source>
        <strain evidence="13">20211129_DDA</strain>
        <tissue evidence="13">Liver</tissue>
    </source>
</reference>
<evidence type="ECO:0000256" key="3">
    <source>
        <dbReference type="ARBA" id="ARBA00022473"/>
    </source>
</evidence>
<evidence type="ECO:0000256" key="6">
    <source>
        <dbReference type="ARBA" id="ARBA00023155"/>
    </source>
</evidence>
<dbReference type="InterPro" id="IPR009057">
    <property type="entry name" value="Homeodomain-like_sf"/>
</dbReference>
<evidence type="ECO:0000256" key="5">
    <source>
        <dbReference type="ARBA" id="ARBA00023125"/>
    </source>
</evidence>
<dbReference type="AlphaFoldDB" id="A0AAV7S7C6"/>
<evidence type="ECO:0000259" key="12">
    <source>
        <dbReference type="PROSITE" id="PS50071"/>
    </source>
</evidence>
<dbReference type="PANTHER" id="PTHR46092">
    <property type="entry name" value="HOMEOBOX PROTEIN HOX-A11-RELATED"/>
    <property type="match status" value="1"/>
</dbReference>
<dbReference type="Pfam" id="PF00046">
    <property type="entry name" value="Homeodomain"/>
    <property type="match status" value="1"/>
</dbReference>